<accession>A0A9Q1CP78</accession>
<dbReference type="Proteomes" id="UP001152320">
    <property type="component" value="Chromosome 1"/>
</dbReference>
<evidence type="ECO:0000313" key="2">
    <source>
        <dbReference type="EMBL" id="KAJ8048114.1"/>
    </source>
</evidence>
<dbReference type="EMBL" id="JAIZAY010000001">
    <property type="protein sequence ID" value="KAJ8048114.1"/>
    <property type="molecule type" value="Genomic_DNA"/>
</dbReference>
<proteinExistence type="predicted"/>
<gene>
    <name evidence="2" type="ORF">HOLleu_00288</name>
</gene>
<organism evidence="2 3">
    <name type="scientific">Holothuria leucospilota</name>
    <name type="common">Black long sea cucumber</name>
    <name type="synonym">Mertensiothuria leucospilota</name>
    <dbReference type="NCBI Taxonomy" id="206669"/>
    <lineage>
        <taxon>Eukaryota</taxon>
        <taxon>Metazoa</taxon>
        <taxon>Echinodermata</taxon>
        <taxon>Eleutherozoa</taxon>
        <taxon>Echinozoa</taxon>
        <taxon>Holothuroidea</taxon>
        <taxon>Aspidochirotacea</taxon>
        <taxon>Aspidochirotida</taxon>
        <taxon>Holothuriidae</taxon>
        <taxon>Holothuria</taxon>
    </lineage>
</organism>
<feature type="compositionally biased region" description="Basic and acidic residues" evidence="1">
    <location>
        <begin position="65"/>
        <end position="77"/>
    </location>
</feature>
<name>A0A9Q1CP78_HOLLE</name>
<dbReference type="OrthoDB" id="5959361at2759"/>
<dbReference type="AlphaFoldDB" id="A0A9Q1CP78"/>
<evidence type="ECO:0000313" key="3">
    <source>
        <dbReference type="Proteomes" id="UP001152320"/>
    </source>
</evidence>
<sequence>MRLSRVKNYLQNEFNTVVHFSANHANCYSAWVYVTKEYNNFLQSEGHPDFQDAVSPLSSKGSVSKLDKSSKGTGKERGRQKRLTAFEVSEIVVSKNIKSRTQLLALAKKKKTKTNKTKTKFIVNRGTKWTNNTIQGGYFRGGYFRGGSLCGSIKIGCRVKIFCQTYESNW</sequence>
<keyword evidence="3" id="KW-1185">Reference proteome</keyword>
<feature type="region of interest" description="Disordered" evidence="1">
    <location>
        <begin position="53"/>
        <end position="79"/>
    </location>
</feature>
<comment type="caution">
    <text evidence="2">The sequence shown here is derived from an EMBL/GenBank/DDBJ whole genome shotgun (WGS) entry which is preliminary data.</text>
</comment>
<reference evidence="2" key="1">
    <citation type="submission" date="2021-10" db="EMBL/GenBank/DDBJ databases">
        <title>Tropical sea cucumber genome reveals ecological adaptation and Cuvierian tubules defense mechanism.</title>
        <authorList>
            <person name="Chen T."/>
        </authorList>
    </citation>
    <scope>NUCLEOTIDE SEQUENCE</scope>
    <source>
        <strain evidence="2">Nanhai2018</strain>
        <tissue evidence="2">Muscle</tissue>
    </source>
</reference>
<protein>
    <submittedName>
        <fullName evidence="2">Uncharacterized protein</fullName>
    </submittedName>
</protein>
<evidence type="ECO:0000256" key="1">
    <source>
        <dbReference type="SAM" id="MobiDB-lite"/>
    </source>
</evidence>